<comment type="caution">
    <text evidence="8">The sequence shown here is derived from an EMBL/GenBank/DDBJ whole genome shotgun (WGS) entry which is preliminary data.</text>
</comment>
<dbReference type="GO" id="GO:0042371">
    <property type="term" value="P:vitamin K biosynthetic process"/>
    <property type="evidence" value="ECO:0007669"/>
    <property type="project" value="TreeGrafter"/>
</dbReference>
<dbReference type="Proteomes" id="UP000574390">
    <property type="component" value="Unassembled WGS sequence"/>
</dbReference>
<gene>
    <name evidence="8" type="primary">UBIAD1_3</name>
    <name evidence="8" type="ORF">FOZ62_003500</name>
</gene>
<feature type="non-terminal residue" evidence="8">
    <location>
        <position position="878"/>
    </location>
</feature>
<evidence type="ECO:0000256" key="5">
    <source>
        <dbReference type="ARBA" id="ARBA00023136"/>
    </source>
</evidence>
<feature type="transmembrane region" description="Helical" evidence="6">
    <location>
        <begin position="555"/>
        <end position="576"/>
    </location>
</feature>
<organism evidence="8 9">
    <name type="scientific">Perkinsus olseni</name>
    <name type="common">Perkinsus atlanticus</name>
    <dbReference type="NCBI Taxonomy" id="32597"/>
    <lineage>
        <taxon>Eukaryota</taxon>
        <taxon>Sar</taxon>
        <taxon>Alveolata</taxon>
        <taxon>Perkinsozoa</taxon>
        <taxon>Perkinsea</taxon>
        <taxon>Perkinsida</taxon>
        <taxon>Perkinsidae</taxon>
        <taxon>Perkinsus</taxon>
    </lineage>
</organism>
<feature type="transmembrane region" description="Helical" evidence="6">
    <location>
        <begin position="299"/>
        <end position="320"/>
    </location>
</feature>
<proteinExistence type="predicted"/>
<feature type="transmembrane region" description="Helical" evidence="6">
    <location>
        <begin position="37"/>
        <end position="56"/>
    </location>
</feature>
<feature type="transmembrane region" description="Helical" evidence="6">
    <location>
        <begin position="118"/>
        <end position="141"/>
    </location>
</feature>
<dbReference type="Pfam" id="PF01040">
    <property type="entry name" value="UbiA"/>
    <property type="match status" value="1"/>
</dbReference>
<evidence type="ECO:0000256" key="6">
    <source>
        <dbReference type="SAM" id="Phobius"/>
    </source>
</evidence>
<dbReference type="PANTHER" id="PTHR13929:SF0">
    <property type="entry name" value="UBIA PRENYLTRANSFERASE DOMAIN-CONTAINING PROTEIN 1"/>
    <property type="match status" value="1"/>
</dbReference>
<keyword evidence="5 6" id="KW-0472">Membrane</keyword>
<evidence type="ECO:0000259" key="7">
    <source>
        <dbReference type="Pfam" id="PF01490"/>
    </source>
</evidence>
<dbReference type="Gene3D" id="1.20.1740.10">
    <property type="entry name" value="Amino acid/polyamine transporter I"/>
    <property type="match status" value="1"/>
</dbReference>
<feature type="transmembrane region" description="Helical" evidence="6">
    <location>
        <begin position="861"/>
        <end position="877"/>
    </location>
</feature>
<dbReference type="GO" id="GO:0009234">
    <property type="term" value="P:menaquinone biosynthetic process"/>
    <property type="evidence" value="ECO:0007669"/>
    <property type="project" value="TreeGrafter"/>
</dbReference>
<reference evidence="8 9" key="1">
    <citation type="submission" date="2020-04" db="EMBL/GenBank/DDBJ databases">
        <title>Perkinsus olseni comparative genomics.</title>
        <authorList>
            <person name="Bogema D.R."/>
        </authorList>
    </citation>
    <scope>NUCLEOTIDE SEQUENCE [LARGE SCALE GENOMIC DNA]</scope>
    <source>
        <strain evidence="8">ATCC PRA-205</strain>
    </source>
</reference>
<dbReference type="EMBL" id="JABANM010016574">
    <property type="protein sequence ID" value="KAF4729201.1"/>
    <property type="molecule type" value="Genomic_DNA"/>
</dbReference>
<feature type="transmembrane region" description="Helical" evidence="6">
    <location>
        <begin position="636"/>
        <end position="654"/>
    </location>
</feature>
<dbReference type="InterPro" id="IPR013057">
    <property type="entry name" value="AA_transpt_TM"/>
</dbReference>
<dbReference type="GO" id="GO:0016020">
    <property type="term" value="C:membrane"/>
    <property type="evidence" value="ECO:0007669"/>
    <property type="project" value="UniProtKB-SubCell"/>
</dbReference>
<dbReference type="PANTHER" id="PTHR13929">
    <property type="entry name" value="1,4-DIHYDROXY-2-NAPHTHOATE OCTAPRENYLTRANSFERASE"/>
    <property type="match status" value="1"/>
</dbReference>
<sequence>TRMRELQLYGLSSCCHMTDDIKTTPADVPNTPTGLGWIRAACTIVMGCVGVGILALPGTATRSGWLGSLIGLAFAAAVTFYNNILLWKTLHLAADGENQVVRCYEEAVRATYGTAVSIYFGVIIHAFLVSVCSAMLVLLGSTCYAMTHILHKRIWALIWTAIGIPFSWIKEVKDVGLVAAVGVTSASAMVIVILVASANRLISGSAPDSLVTSPRGAIDFLSNLASYFFVFGFTATSPTVCYHMNRPMDFPKTLIAAVLLITLLYMSVMELGYAAYGQFLTKVDTIVDAISPPGQPLDVFGWLINIVILVVMLPHFLVLFTPTAKQIDVLCSNVGERRRWSASHTKIACLVGRTCLVILDGCIAIVVPKVSSLKLHRMVAKSKSSAAAAAGNSKSKKVEEKPHVAKERKMLPVVEMVVSGTLAAWFAWSCGWTEERSFTGTVGELVHPAFPALPRQFCIVIHWVFTLISGCACIATLIGPVPVLGNRTVFMVGTKLMTVATACQCIVRVLAMGFSTTQLAPRLALIVALKGAARLSKISQGPSLFLTWFVSVRPWTFPAALAPLLVTAAVVNWLGLELSSVPHVTELIFSLVAVQASANQINSIADLWNGVDNVQTAADRSIVDGHMSMRTMITSAASLFGLFVALLVRCGMMVPSEYKLSLTVLATVGGLAAFIYTAGPLPFKYIGLGDLLIFITFGPMTTYYFLLCLTNPDQSTPIFGEIFLFTLPILLLVVAILNSNNIRDMEEDKASGVNTLASMLGPKLSRVRVNVRYFATLQVAPHFIVAWLMDKYNCPGLLLTFSVIPRSLWQIYRVCIRNISALRGPARKSIVKETSDTVLIYGLATAMGLACSTRGQPVNVVGVAVSMAVMAFFYATLQ</sequence>
<feature type="transmembrane region" description="Helical" evidence="6">
    <location>
        <begin position="254"/>
        <end position="279"/>
    </location>
</feature>
<evidence type="ECO:0000256" key="3">
    <source>
        <dbReference type="ARBA" id="ARBA00022692"/>
    </source>
</evidence>
<keyword evidence="3 6" id="KW-0812">Transmembrane</keyword>
<feature type="transmembrane region" description="Helical" evidence="6">
    <location>
        <begin position="685"/>
        <end position="706"/>
    </location>
</feature>
<feature type="transmembrane region" description="Helical" evidence="6">
    <location>
        <begin position="153"/>
        <end position="169"/>
    </location>
</feature>
<dbReference type="AlphaFoldDB" id="A0A7J6S8Y4"/>
<dbReference type="Pfam" id="PF01490">
    <property type="entry name" value="Aa_trans"/>
    <property type="match status" value="1"/>
</dbReference>
<dbReference type="InterPro" id="IPR000537">
    <property type="entry name" value="UbiA_prenyltransferase"/>
</dbReference>
<feature type="transmembrane region" description="Helical" evidence="6">
    <location>
        <begin position="460"/>
        <end position="484"/>
    </location>
</feature>
<feature type="transmembrane region" description="Helical" evidence="6">
    <location>
        <begin position="175"/>
        <end position="196"/>
    </location>
</feature>
<keyword evidence="2 8" id="KW-0808">Transferase</keyword>
<name>A0A7J6S8Y4_PEROL</name>
<evidence type="ECO:0000313" key="8">
    <source>
        <dbReference type="EMBL" id="KAF4729201.1"/>
    </source>
</evidence>
<evidence type="ECO:0000256" key="2">
    <source>
        <dbReference type="ARBA" id="ARBA00022679"/>
    </source>
</evidence>
<keyword evidence="4 6" id="KW-1133">Transmembrane helix</keyword>
<feature type="domain" description="Amino acid transporter transmembrane" evidence="7">
    <location>
        <begin position="35"/>
        <end position="370"/>
    </location>
</feature>
<dbReference type="InterPro" id="IPR026046">
    <property type="entry name" value="UBIAD1"/>
</dbReference>
<feature type="transmembrane region" description="Helical" evidence="6">
    <location>
        <begin position="660"/>
        <end position="678"/>
    </location>
</feature>
<evidence type="ECO:0000256" key="4">
    <source>
        <dbReference type="ARBA" id="ARBA00022989"/>
    </source>
</evidence>
<dbReference type="CDD" id="cd13962">
    <property type="entry name" value="PT_UbiA_UBIAD1"/>
    <property type="match status" value="1"/>
</dbReference>
<evidence type="ECO:0000313" key="9">
    <source>
        <dbReference type="Proteomes" id="UP000574390"/>
    </source>
</evidence>
<comment type="subcellular location">
    <subcellularLocation>
        <location evidence="1">Membrane</location>
        <topology evidence="1">Multi-pass membrane protein</topology>
    </subcellularLocation>
</comment>
<protein>
    <submittedName>
        <fullName evidence="8">UbiA prenyltransferase domain-containing protein 1</fullName>
    </submittedName>
</protein>
<accession>A0A7J6S8Y4</accession>
<feature type="transmembrane region" description="Helical" evidence="6">
    <location>
        <begin position="63"/>
        <end position="81"/>
    </location>
</feature>
<dbReference type="GO" id="GO:0004659">
    <property type="term" value="F:prenyltransferase activity"/>
    <property type="evidence" value="ECO:0007669"/>
    <property type="project" value="InterPro"/>
</dbReference>
<evidence type="ECO:0000256" key="1">
    <source>
        <dbReference type="ARBA" id="ARBA00004141"/>
    </source>
</evidence>
<feature type="transmembrane region" description="Helical" evidence="6">
    <location>
        <begin position="718"/>
        <end position="737"/>
    </location>
</feature>